<organism evidence="8 9">
    <name type="scientific">Chitinophaga niabensis</name>
    <dbReference type="NCBI Taxonomy" id="536979"/>
    <lineage>
        <taxon>Bacteria</taxon>
        <taxon>Pseudomonadati</taxon>
        <taxon>Bacteroidota</taxon>
        <taxon>Chitinophagia</taxon>
        <taxon>Chitinophagales</taxon>
        <taxon>Chitinophagaceae</taxon>
        <taxon>Chitinophaga</taxon>
    </lineage>
</organism>
<dbReference type="InterPro" id="IPR019801">
    <property type="entry name" value="Glyco_hydro_35_CS"/>
</dbReference>
<feature type="signal peptide" evidence="6">
    <location>
        <begin position="1"/>
        <end position="19"/>
    </location>
</feature>
<keyword evidence="3 4" id="KW-0326">Glycosidase</keyword>
<comment type="catalytic activity">
    <reaction evidence="4">
        <text>Hydrolysis of terminal non-reducing beta-D-galactose residues in beta-D-galactosides.</text>
        <dbReference type="EC" id="3.2.1.23"/>
    </reaction>
</comment>
<dbReference type="PRINTS" id="PR00742">
    <property type="entry name" value="GLHYDRLASE35"/>
</dbReference>
<name>A0A1N6FHP8_9BACT</name>
<accession>A0A1N6FHP8</accession>
<dbReference type="AlphaFoldDB" id="A0A1N6FHP8"/>
<evidence type="ECO:0000256" key="5">
    <source>
        <dbReference type="RuleBase" id="RU003679"/>
    </source>
</evidence>
<gene>
    <name evidence="8" type="ORF">SAMN04488055_2226</name>
</gene>
<evidence type="ECO:0000259" key="7">
    <source>
        <dbReference type="Pfam" id="PF01301"/>
    </source>
</evidence>
<evidence type="ECO:0000256" key="2">
    <source>
        <dbReference type="ARBA" id="ARBA00022801"/>
    </source>
</evidence>
<dbReference type="PANTHER" id="PTHR23421">
    <property type="entry name" value="BETA-GALACTOSIDASE RELATED"/>
    <property type="match status" value="1"/>
</dbReference>
<dbReference type="Gene3D" id="2.102.20.10">
    <property type="entry name" value="Beta-galactosidase, domain 2"/>
    <property type="match status" value="1"/>
</dbReference>
<feature type="chain" id="PRO_5013133878" description="Beta-galactosidase" evidence="6">
    <location>
        <begin position="20"/>
        <end position="717"/>
    </location>
</feature>
<dbReference type="Proteomes" id="UP000185003">
    <property type="component" value="Unassembled WGS sequence"/>
</dbReference>
<evidence type="ECO:0000313" key="9">
    <source>
        <dbReference type="Proteomes" id="UP000185003"/>
    </source>
</evidence>
<evidence type="ECO:0000256" key="6">
    <source>
        <dbReference type="SAM" id="SignalP"/>
    </source>
</evidence>
<sequence>MKNIRLALLFICCISQAQAQTKEISIDGTQWKPAIIKPLPMKGTDPTHRTLSVNNRYFELNGKPWFPVMGEFHFSRYPEKYWEEQVLKMKQGGISIIATYMLWNTFENPRGIWNWSGNNDLRRFITLCAKHDLFVWLRIGPYCNAEQLYGGFPEWIYRMKGKRSNDPAFLAAADSLYKQVGQLTKGLYFKDGGPIIGTQVENEYANGDPDHISMLKKMAIRAGIQPVFFSVTANTVFHSDRFEVLPLQGAYPYRGWEKAGGGPSLDFLYGNDQWIMTDALGKLFYDMDEYPKGMCEQGCGSQVTYANRFVVDPKVVEAHTQNQIGRGMNLIGYYMYQGGTQTPGLKDPSCPESYDFQAPLGEYGLPRASFHTLNILHHFINDFGKDLAVMDVLPSAYPVVNPRNTDSIRYSTRIKGNSGFVFFCNTQVRVPMPDKEVQLTIHLQQEDITFPAFTLAGETAPILPFNMDAFGITLKYATAQPLAKAGNTIFFTQVKGMEPEICLDAANIRSLEGWKKTKSGNHWILHPQEGNTLYITDLKGKRSSIVLLTREEAENSWRLKIGGKESLMISSAKLMLSGKELELRQLNEPDMHFKWYADGVFKERYVKAPQASMAIPVKDNAVQLPSSLPAGVSDVFLDIDYFGGSITGTINGKVVADDLYTGNKWRPGLKRFLGSKEMLLEVQPWDNKITGVQLPEDKKEGIRNIRVIPEYSVKVEL</sequence>
<dbReference type="RefSeq" id="WP_074239299.1">
    <property type="nucleotide sequence ID" value="NZ_FSRA01000001.1"/>
</dbReference>
<reference evidence="8 9" key="1">
    <citation type="submission" date="2016-11" db="EMBL/GenBank/DDBJ databases">
        <authorList>
            <person name="Jaros S."/>
            <person name="Januszkiewicz K."/>
            <person name="Wedrychowicz H."/>
        </authorList>
    </citation>
    <scope>NUCLEOTIDE SEQUENCE [LARGE SCALE GENOMIC DNA]</scope>
    <source>
        <strain evidence="8 9">DSM 24787</strain>
    </source>
</reference>
<dbReference type="Gene3D" id="3.20.20.80">
    <property type="entry name" value="Glycosidases"/>
    <property type="match status" value="1"/>
</dbReference>
<keyword evidence="2 4" id="KW-0378">Hydrolase</keyword>
<evidence type="ECO:0000256" key="4">
    <source>
        <dbReference type="RuleBase" id="RU000675"/>
    </source>
</evidence>
<keyword evidence="6" id="KW-0732">Signal</keyword>
<feature type="domain" description="Glycoside hydrolase 35 catalytic" evidence="7">
    <location>
        <begin position="59"/>
        <end position="378"/>
    </location>
</feature>
<dbReference type="InterPro" id="IPR031330">
    <property type="entry name" value="Gly_Hdrlase_35_cat"/>
</dbReference>
<dbReference type="SUPFAM" id="SSF51445">
    <property type="entry name" value="(Trans)glycosidases"/>
    <property type="match status" value="1"/>
</dbReference>
<evidence type="ECO:0000256" key="1">
    <source>
        <dbReference type="ARBA" id="ARBA00009809"/>
    </source>
</evidence>
<dbReference type="InterPro" id="IPR037110">
    <property type="entry name" value="Betagal_dom2_sf"/>
</dbReference>
<dbReference type="InterPro" id="IPR017853">
    <property type="entry name" value="GH"/>
</dbReference>
<comment type="similarity">
    <text evidence="1 5">Belongs to the glycosyl hydrolase 35 family.</text>
</comment>
<evidence type="ECO:0000313" key="8">
    <source>
        <dbReference type="EMBL" id="SIN94774.1"/>
    </source>
</evidence>
<proteinExistence type="inferred from homology"/>
<dbReference type="OrthoDB" id="703126at2"/>
<protein>
    <recommendedName>
        <fullName evidence="4">Beta-galactosidase</fullName>
        <ecNumber evidence="4">3.2.1.23</ecNumber>
    </recommendedName>
</protein>
<dbReference type="GO" id="GO:0004565">
    <property type="term" value="F:beta-galactosidase activity"/>
    <property type="evidence" value="ECO:0007669"/>
    <property type="project" value="UniProtKB-EC"/>
</dbReference>
<dbReference type="PROSITE" id="PS01182">
    <property type="entry name" value="GLYCOSYL_HYDROL_F35"/>
    <property type="match status" value="1"/>
</dbReference>
<keyword evidence="9" id="KW-1185">Reference proteome</keyword>
<dbReference type="EMBL" id="FSRA01000001">
    <property type="protein sequence ID" value="SIN94774.1"/>
    <property type="molecule type" value="Genomic_DNA"/>
</dbReference>
<dbReference type="Pfam" id="PF01301">
    <property type="entry name" value="Glyco_hydro_35"/>
    <property type="match status" value="1"/>
</dbReference>
<dbReference type="InterPro" id="IPR001944">
    <property type="entry name" value="Glycoside_Hdrlase_35"/>
</dbReference>
<dbReference type="GO" id="GO:0005975">
    <property type="term" value="P:carbohydrate metabolic process"/>
    <property type="evidence" value="ECO:0007669"/>
    <property type="project" value="InterPro"/>
</dbReference>
<evidence type="ECO:0000256" key="3">
    <source>
        <dbReference type="ARBA" id="ARBA00023295"/>
    </source>
</evidence>
<dbReference type="EC" id="3.2.1.23" evidence="4"/>
<dbReference type="STRING" id="536979.SAMN04488055_2226"/>